<dbReference type="AlphaFoldDB" id="A0A0B7BA46"/>
<proteinExistence type="predicted"/>
<protein>
    <submittedName>
        <fullName evidence="1">Uncharacterized protein</fullName>
    </submittedName>
</protein>
<sequence length="101" mass="11117">MLIVQPQNEHHILQYSGADEAGQPKSDISDPLFGTSFSDKAIRRAFIRLPDPVYSTPGYICIYLPLYIRGATQKVGTEVIMVLRAGICNLPGGVYHSDLLP</sequence>
<organism evidence="1">
    <name type="scientific">Arion vulgaris</name>
    <dbReference type="NCBI Taxonomy" id="1028688"/>
    <lineage>
        <taxon>Eukaryota</taxon>
        <taxon>Metazoa</taxon>
        <taxon>Spiralia</taxon>
        <taxon>Lophotrochozoa</taxon>
        <taxon>Mollusca</taxon>
        <taxon>Gastropoda</taxon>
        <taxon>Heterobranchia</taxon>
        <taxon>Euthyneura</taxon>
        <taxon>Panpulmonata</taxon>
        <taxon>Eupulmonata</taxon>
        <taxon>Stylommatophora</taxon>
        <taxon>Helicina</taxon>
        <taxon>Arionoidea</taxon>
        <taxon>Arionidae</taxon>
        <taxon>Arion</taxon>
    </lineage>
</organism>
<gene>
    <name evidence="1" type="primary">ORF175568</name>
</gene>
<name>A0A0B7BA46_9EUPU</name>
<accession>A0A0B7BA46</accession>
<dbReference type="EMBL" id="HACG01043359">
    <property type="protein sequence ID" value="CEK90224.1"/>
    <property type="molecule type" value="Transcribed_RNA"/>
</dbReference>
<reference evidence="1" key="1">
    <citation type="submission" date="2014-12" db="EMBL/GenBank/DDBJ databases">
        <title>Insight into the proteome of Arion vulgaris.</title>
        <authorList>
            <person name="Aradska J."/>
            <person name="Bulat T."/>
            <person name="Smidak R."/>
            <person name="Sarate P."/>
            <person name="Gangsoo J."/>
            <person name="Sialana F."/>
            <person name="Bilban M."/>
            <person name="Lubec G."/>
        </authorList>
    </citation>
    <scope>NUCLEOTIDE SEQUENCE</scope>
    <source>
        <tissue evidence="1">Skin</tissue>
    </source>
</reference>
<evidence type="ECO:0000313" key="1">
    <source>
        <dbReference type="EMBL" id="CEK90224.1"/>
    </source>
</evidence>